<keyword evidence="1" id="KW-0853">WD repeat</keyword>
<dbReference type="InterPro" id="IPR015943">
    <property type="entry name" value="WD40/YVTN_repeat-like_dom_sf"/>
</dbReference>
<keyword evidence="2" id="KW-0677">Repeat</keyword>
<keyword evidence="5" id="KW-1185">Reference proteome</keyword>
<sequence length="702" mass="79554">MNKYNLFFKNKKLIACFLTALLGCEVTSAQIKFVKSFQAQHEISAFDNTTFCVAYLSQGNLMTLRDTPITIYNKLNMLAFNPTGSSLAVVKPGKEIRIYSFLKKDKKLFTLKEKRKEYKDAEVTSMCYSANARYFIAATSANEIIIYDTKEYLPQAYIKTNSPASSLEMSSNNYFIASQHEHEIDIWNFQTKELRTKLTLDGHITGDAFSKDASLFAVTTDNKGLTIYDTKTWTVKHTFDSIPGSLKNPFFHPDGKYVAAVKDDNKVVVINLKNNQIEQEFDNGGNQIKEFRFFVNNQNKDAYGISGENNAIVFWDANGLNPFYGKLISSEVDARMNEWVKMMQGESMEDYAIRVNDETRMKQQILFENEAATKLAGDRISLENPFIGNYDANNGMLNVGFKTMSPIAIEVPVEDLGSFKDSKDLSFNNAVYYLNDKDEFELAYVEVKNETTNKVYIYDNLGRKKMSAIQDDSHFVPLEIMQQASQEEAKLQAIKEDVVAKNKQDQLITDNTQINVKTEVIPDVNANGEKILNYKVGYQYEVINKDFSAKEDFPSGGYDIQNSNAAMSLMKIIKNAFEGEFASYLGENKQVKVIITGSADASPIRSKIAYKGQYGEFVDEPYYKDGNLDNITVTKESGITQNEQLALLRAAGVMDYVKNNITTLKNTQNEFEYHVEVAKERGGEYRRINVEFIIVDAFPATK</sequence>
<dbReference type="InterPro" id="IPR040132">
    <property type="entry name" value="Tex1/THOC3"/>
</dbReference>
<dbReference type="EMBL" id="JACJJW010000005">
    <property type="protein sequence ID" value="MBM6757760.1"/>
    <property type="molecule type" value="Genomic_DNA"/>
</dbReference>
<dbReference type="InterPro" id="IPR036322">
    <property type="entry name" value="WD40_repeat_dom_sf"/>
</dbReference>
<dbReference type="SUPFAM" id="SSF50978">
    <property type="entry name" value="WD40 repeat-like"/>
    <property type="match status" value="1"/>
</dbReference>
<dbReference type="InterPro" id="IPR001680">
    <property type="entry name" value="WD40_rpt"/>
</dbReference>
<comment type="caution">
    <text evidence="4">The sequence shown here is derived from an EMBL/GenBank/DDBJ whole genome shotgun (WGS) entry which is preliminary data.</text>
</comment>
<dbReference type="Gene3D" id="2.130.10.10">
    <property type="entry name" value="YVTN repeat-like/Quinoprotein amine dehydrogenase"/>
    <property type="match status" value="1"/>
</dbReference>
<evidence type="ECO:0000256" key="1">
    <source>
        <dbReference type="ARBA" id="ARBA00022574"/>
    </source>
</evidence>
<comment type="similarity">
    <text evidence="3">Belongs to the THOC3 family.</text>
</comment>
<evidence type="ECO:0000313" key="4">
    <source>
        <dbReference type="EMBL" id="MBM6757760.1"/>
    </source>
</evidence>
<dbReference type="RefSeq" id="WP_204474795.1">
    <property type="nucleotide sequence ID" value="NZ_JACJJW010000005.1"/>
</dbReference>
<dbReference type="Proteomes" id="UP000703295">
    <property type="component" value="Unassembled WGS sequence"/>
</dbReference>
<accession>A0ABS2ESX4</accession>
<proteinExistence type="inferred from homology"/>
<dbReference type="PANTHER" id="PTHR22839:SF0">
    <property type="entry name" value="THO COMPLEX SUBUNIT 3"/>
    <property type="match status" value="1"/>
</dbReference>
<dbReference type="PROSITE" id="PS51257">
    <property type="entry name" value="PROKAR_LIPOPROTEIN"/>
    <property type="match status" value="1"/>
</dbReference>
<gene>
    <name evidence="4" type="ORF">H6A31_03490</name>
</gene>
<dbReference type="SMART" id="SM00320">
    <property type="entry name" value="WD40"/>
    <property type="match status" value="4"/>
</dbReference>
<evidence type="ECO:0000313" key="5">
    <source>
        <dbReference type="Proteomes" id="UP000703295"/>
    </source>
</evidence>
<dbReference type="PANTHER" id="PTHR22839">
    <property type="entry name" value="THO COMPLEX SUBUNIT 3 THO3"/>
    <property type="match status" value="1"/>
</dbReference>
<evidence type="ECO:0000256" key="3">
    <source>
        <dbReference type="ARBA" id="ARBA00046343"/>
    </source>
</evidence>
<protein>
    <submittedName>
        <fullName evidence="4">WD40 repeat domain-containing protein</fullName>
    </submittedName>
</protein>
<organism evidence="4 5">
    <name type="scientific">Bacteroides mediterraneensis</name>
    <dbReference type="NCBI Taxonomy" id="1841856"/>
    <lineage>
        <taxon>Bacteria</taxon>
        <taxon>Pseudomonadati</taxon>
        <taxon>Bacteroidota</taxon>
        <taxon>Bacteroidia</taxon>
        <taxon>Bacteroidales</taxon>
        <taxon>Bacteroidaceae</taxon>
        <taxon>Bacteroides</taxon>
    </lineage>
</organism>
<reference evidence="4 5" key="1">
    <citation type="journal article" date="2021" name="Sci. Rep.">
        <title>The distribution of antibiotic resistance genes in chicken gut microbiota commensals.</title>
        <authorList>
            <person name="Juricova H."/>
            <person name="Matiasovicova J."/>
            <person name="Kubasova T."/>
            <person name="Cejkova D."/>
            <person name="Rychlik I."/>
        </authorList>
    </citation>
    <scope>NUCLEOTIDE SEQUENCE [LARGE SCALE GENOMIC DNA]</scope>
    <source>
        <strain evidence="4 5">An801</strain>
    </source>
</reference>
<name>A0ABS2ESX4_9BACE</name>
<evidence type="ECO:0000256" key="2">
    <source>
        <dbReference type="ARBA" id="ARBA00022737"/>
    </source>
</evidence>